<accession>A0A2G5CR24</accession>
<organism evidence="1 2">
    <name type="scientific">Aquilegia coerulea</name>
    <name type="common">Rocky mountain columbine</name>
    <dbReference type="NCBI Taxonomy" id="218851"/>
    <lineage>
        <taxon>Eukaryota</taxon>
        <taxon>Viridiplantae</taxon>
        <taxon>Streptophyta</taxon>
        <taxon>Embryophyta</taxon>
        <taxon>Tracheophyta</taxon>
        <taxon>Spermatophyta</taxon>
        <taxon>Magnoliopsida</taxon>
        <taxon>Ranunculales</taxon>
        <taxon>Ranunculaceae</taxon>
        <taxon>Thalictroideae</taxon>
        <taxon>Aquilegia</taxon>
    </lineage>
</organism>
<evidence type="ECO:0000313" key="2">
    <source>
        <dbReference type="Proteomes" id="UP000230069"/>
    </source>
</evidence>
<evidence type="ECO:0000313" key="1">
    <source>
        <dbReference type="EMBL" id="PIA33733.1"/>
    </source>
</evidence>
<protein>
    <submittedName>
        <fullName evidence="1">Uncharacterized protein</fullName>
    </submittedName>
</protein>
<name>A0A2G5CR24_AQUCA</name>
<keyword evidence="2" id="KW-1185">Reference proteome</keyword>
<reference evidence="1 2" key="1">
    <citation type="submission" date="2017-09" db="EMBL/GenBank/DDBJ databases">
        <title>WGS assembly of Aquilegia coerulea Goldsmith.</title>
        <authorList>
            <person name="Hodges S."/>
            <person name="Kramer E."/>
            <person name="Nordborg M."/>
            <person name="Tomkins J."/>
            <person name="Borevitz J."/>
            <person name="Derieg N."/>
            <person name="Yan J."/>
            <person name="Mihaltcheva S."/>
            <person name="Hayes R.D."/>
            <person name="Rokhsar D."/>
        </authorList>
    </citation>
    <scope>NUCLEOTIDE SEQUENCE [LARGE SCALE GENOMIC DNA]</scope>
    <source>
        <strain evidence="2">cv. Goldsmith</strain>
    </source>
</reference>
<dbReference type="EMBL" id="KZ305057">
    <property type="protein sequence ID" value="PIA33733.1"/>
    <property type="molecule type" value="Genomic_DNA"/>
</dbReference>
<gene>
    <name evidence="1" type="ORF">AQUCO_04000060v1</name>
</gene>
<dbReference type="AlphaFoldDB" id="A0A2G5CR24"/>
<sequence>MPPHVIYLQRHDHYYGRRLSCFYYYGRWSDKDEDKCMELNQKPFLTMFLKNGLCGLVNFRISKSKRRFL</sequence>
<proteinExistence type="predicted"/>
<dbReference type="Proteomes" id="UP000230069">
    <property type="component" value="Unassembled WGS sequence"/>
</dbReference>
<dbReference type="InParanoid" id="A0A2G5CR24"/>